<evidence type="ECO:0008006" key="10">
    <source>
        <dbReference type="Google" id="ProtNLM"/>
    </source>
</evidence>
<evidence type="ECO:0000256" key="2">
    <source>
        <dbReference type="ARBA" id="ARBA00010617"/>
    </source>
</evidence>
<proteinExistence type="inferred from homology"/>
<dbReference type="Proteomes" id="UP001152607">
    <property type="component" value="Unassembled WGS sequence"/>
</dbReference>
<dbReference type="GO" id="GO:0004497">
    <property type="term" value="F:monooxygenase activity"/>
    <property type="evidence" value="ECO:0007669"/>
    <property type="project" value="UniProtKB-KW"/>
</dbReference>
<comment type="caution">
    <text evidence="8">The sequence shown here is derived from an EMBL/GenBank/DDBJ whole genome shotgun (WGS) entry which is preliminary data.</text>
</comment>
<keyword evidence="7" id="KW-0349">Heme</keyword>
<accession>A0A9W4UX45</accession>
<reference evidence="8" key="1">
    <citation type="submission" date="2023-01" db="EMBL/GenBank/DDBJ databases">
        <authorList>
            <person name="Van Ghelder C."/>
            <person name="Rancurel C."/>
        </authorList>
    </citation>
    <scope>NUCLEOTIDE SEQUENCE</scope>
    <source>
        <strain evidence="8">CNCM I-4278</strain>
    </source>
</reference>
<dbReference type="InterPro" id="IPR002403">
    <property type="entry name" value="Cyt_P450_E_grp-IV"/>
</dbReference>
<name>A0A9W4UX45_9PLEO</name>
<dbReference type="InterPro" id="IPR036396">
    <property type="entry name" value="Cyt_P450_sf"/>
</dbReference>
<dbReference type="AlphaFoldDB" id="A0A9W4UX45"/>
<comment type="cofactor">
    <cofactor evidence="1 7">
        <name>heme</name>
        <dbReference type="ChEBI" id="CHEBI:30413"/>
    </cofactor>
</comment>
<evidence type="ECO:0000313" key="9">
    <source>
        <dbReference type="Proteomes" id="UP001152607"/>
    </source>
</evidence>
<dbReference type="InterPro" id="IPR001128">
    <property type="entry name" value="Cyt_P450"/>
</dbReference>
<dbReference type="OrthoDB" id="3945418at2759"/>
<dbReference type="CDD" id="cd11062">
    <property type="entry name" value="CYP58-like"/>
    <property type="match status" value="1"/>
</dbReference>
<evidence type="ECO:0000313" key="8">
    <source>
        <dbReference type="EMBL" id="CAI6341983.1"/>
    </source>
</evidence>
<dbReference type="PRINTS" id="PR00465">
    <property type="entry name" value="EP450IV"/>
</dbReference>
<protein>
    <recommendedName>
        <fullName evidence="10">Cytochrome P450</fullName>
    </recommendedName>
</protein>
<dbReference type="Gene3D" id="1.10.630.10">
    <property type="entry name" value="Cytochrome P450"/>
    <property type="match status" value="1"/>
</dbReference>
<organism evidence="8 9">
    <name type="scientific">Periconia digitata</name>
    <dbReference type="NCBI Taxonomy" id="1303443"/>
    <lineage>
        <taxon>Eukaryota</taxon>
        <taxon>Fungi</taxon>
        <taxon>Dikarya</taxon>
        <taxon>Ascomycota</taxon>
        <taxon>Pezizomycotina</taxon>
        <taxon>Dothideomycetes</taxon>
        <taxon>Pleosporomycetidae</taxon>
        <taxon>Pleosporales</taxon>
        <taxon>Massarineae</taxon>
        <taxon>Periconiaceae</taxon>
        <taxon>Periconia</taxon>
    </lineage>
</organism>
<comment type="similarity">
    <text evidence="2">Belongs to the cytochrome P450 family.</text>
</comment>
<dbReference type="PANTHER" id="PTHR24305">
    <property type="entry name" value="CYTOCHROME P450"/>
    <property type="match status" value="1"/>
</dbReference>
<dbReference type="Pfam" id="PF00067">
    <property type="entry name" value="p450"/>
    <property type="match status" value="1"/>
</dbReference>
<keyword evidence="4" id="KW-0560">Oxidoreductase</keyword>
<gene>
    <name evidence="8" type="ORF">PDIGIT_LOCUS15184</name>
</gene>
<dbReference type="InterPro" id="IPR050121">
    <property type="entry name" value="Cytochrome_P450_monoxygenase"/>
</dbReference>
<sequence>MQHLDLKSMLGASLFSVIMWLLSRSFYRLALHPLAGVPGPKLAAVTTFYAAFYDIFYPAQYVFKIKSLHKIYGPIIRVSPHEVHVNDVEFLDQIYNPPSRRRNKYLPNLKGLPLDASMGAAKNWEIHRSRREAVNPFFGHARVLNTEASLRAKMQDFCRAIEGFVGSDVVLNLSDLYFALALDIVQKYSFGQDQDVIGDLEEANRLRNNLSSLLRGTKFNLYFGWLLGVLGLLPKSMSASLIPPGVMDLINFRKNIRQNLEAVFADEENKRRGEVDSVFYDLKDNPDLSSDERGIDRLEDEGSLLIMAGTESTAKSMQIAHFYLLAHPPVMRKLRDELSKAGNPTALKDLEQLPYLSAVILEANRLSFGLTGRNTRVAPEPEILRYKQHVLPPGTAISMTTLCVHTNKDIFPDPWKFNPDRFLGRDGLARRKYMMSMGRGTYKCIGINLANAEMCMAIAAIACYEMELFETDEDDVKFQYDYHVAHPKLDTKGVRVKVHSRL</sequence>
<dbReference type="SUPFAM" id="SSF48264">
    <property type="entry name" value="Cytochrome P450"/>
    <property type="match status" value="1"/>
</dbReference>
<feature type="binding site" description="axial binding residue" evidence="7">
    <location>
        <position position="444"/>
    </location>
    <ligand>
        <name>heme</name>
        <dbReference type="ChEBI" id="CHEBI:30413"/>
    </ligand>
    <ligandPart>
        <name>Fe</name>
        <dbReference type="ChEBI" id="CHEBI:18248"/>
    </ligandPart>
</feature>
<evidence type="ECO:0000256" key="7">
    <source>
        <dbReference type="PIRSR" id="PIRSR602403-1"/>
    </source>
</evidence>
<dbReference type="PANTHER" id="PTHR24305:SF157">
    <property type="entry name" value="N-ACETYLTRYPTOPHAN 6-HYDROXYLASE IVOC-RELATED"/>
    <property type="match status" value="1"/>
</dbReference>
<evidence type="ECO:0000256" key="1">
    <source>
        <dbReference type="ARBA" id="ARBA00001971"/>
    </source>
</evidence>
<keyword evidence="6" id="KW-0503">Monooxygenase</keyword>
<dbReference type="GO" id="GO:0016705">
    <property type="term" value="F:oxidoreductase activity, acting on paired donors, with incorporation or reduction of molecular oxygen"/>
    <property type="evidence" value="ECO:0007669"/>
    <property type="project" value="InterPro"/>
</dbReference>
<dbReference type="GO" id="GO:0005506">
    <property type="term" value="F:iron ion binding"/>
    <property type="evidence" value="ECO:0007669"/>
    <property type="project" value="InterPro"/>
</dbReference>
<keyword evidence="9" id="KW-1185">Reference proteome</keyword>
<evidence type="ECO:0000256" key="3">
    <source>
        <dbReference type="ARBA" id="ARBA00022723"/>
    </source>
</evidence>
<evidence type="ECO:0000256" key="6">
    <source>
        <dbReference type="ARBA" id="ARBA00023033"/>
    </source>
</evidence>
<dbReference type="EMBL" id="CAOQHR010000012">
    <property type="protein sequence ID" value="CAI6341983.1"/>
    <property type="molecule type" value="Genomic_DNA"/>
</dbReference>
<keyword evidence="3 7" id="KW-0479">Metal-binding</keyword>
<keyword evidence="5 7" id="KW-0408">Iron</keyword>
<evidence type="ECO:0000256" key="5">
    <source>
        <dbReference type="ARBA" id="ARBA00023004"/>
    </source>
</evidence>
<dbReference type="GO" id="GO:0020037">
    <property type="term" value="F:heme binding"/>
    <property type="evidence" value="ECO:0007669"/>
    <property type="project" value="InterPro"/>
</dbReference>
<evidence type="ECO:0000256" key="4">
    <source>
        <dbReference type="ARBA" id="ARBA00023002"/>
    </source>
</evidence>